<organism evidence="1 2">
    <name type="scientific">Hominimerdicola aceti</name>
    <dbReference type="NCBI Taxonomy" id="2981726"/>
    <lineage>
        <taxon>Bacteria</taxon>
        <taxon>Bacillati</taxon>
        <taxon>Bacillota</taxon>
        <taxon>Clostridia</taxon>
        <taxon>Eubacteriales</taxon>
        <taxon>Oscillospiraceae</taxon>
        <taxon>Hominimerdicola</taxon>
    </lineage>
</organism>
<sequence>MGKKKKKAAQKSRQPEDNATVLKLLIIQVSLNLLDSLIQLIDKLTD</sequence>
<dbReference type="RefSeq" id="WP_195221582.1">
    <property type="nucleotide sequence ID" value="NZ_JAOQJZ010000012.1"/>
</dbReference>
<name>A0AAE3IIF9_9FIRM</name>
<dbReference type="AlphaFoldDB" id="A0AAE3IIF9"/>
<accession>A0AAE3IIF9</accession>
<keyword evidence="2" id="KW-1185">Reference proteome</keyword>
<comment type="caution">
    <text evidence="1">The sequence shown here is derived from an EMBL/GenBank/DDBJ whole genome shotgun (WGS) entry which is preliminary data.</text>
</comment>
<dbReference type="EMBL" id="JAOQJZ010000012">
    <property type="protein sequence ID" value="MCU6706435.1"/>
    <property type="molecule type" value="Genomic_DNA"/>
</dbReference>
<reference evidence="1 2" key="1">
    <citation type="journal article" date="2021" name="ISME Commun">
        <title>Automated analysis of genomic sequences facilitates high-throughput and comprehensive description of bacteria.</title>
        <authorList>
            <person name="Hitch T.C.A."/>
        </authorList>
    </citation>
    <scope>NUCLEOTIDE SEQUENCE [LARGE SCALE GENOMIC DNA]</scope>
    <source>
        <strain evidence="1 2">Sanger_31</strain>
    </source>
</reference>
<protein>
    <submittedName>
        <fullName evidence="1">Uncharacterized protein</fullName>
    </submittedName>
</protein>
<evidence type="ECO:0000313" key="1">
    <source>
        <dbReference type="EMBL" id="MCU6706435.1"/>
    </source>
</evidence>
<proteinExistence type="predicted"/>
<evidence type="ECO:0000313" key="2">
    <source>
        <dbReference type="Proteomes" id="UP001208131"/>
    </source>
</evidence>
<dbReference type="Proteomes" id="UP001208131">
    <property type="component" value="Unassembled WGS sequence"/>
</dbReference>
<gene>
    <name evidence="1" type="ORF">OCV57_10945</name>
</gene>